<sequence length="74" mass="7807">MDPDLAMAIGVVLGVFTIPSIMSAISDGRAPRVAAFTMIAAGVLILWALSNKPGGYSFSELPNVLVRVIARYLT</sequence>
<dbReference type="OrthoDB" id="7875801at2"/>
<dbReference type="RefSeq" id="WP_092838639.1">
    <property type="nucleotide sequence ID" value="NZ_FOVP01000011.1"/>
</dbReference>
<name>A0A1I5D3A7_9RHOB</name>
<evidence type="ECO:0000256" key="1">
    <source>
        <dbReference type="SAM" id="Phobius"/>
    </source>
</evidence>
<dbReference type="EMBL" id="FOVP01000011">
    <property type="protein sequence ID" value="SFN93586.1"/>
    <property type="molecule type" value="Genomic_DNA"/>
</dbReference>
<evidence type="ECO:0000313" key="3">
    <source>
        <dbReference type="Proteomes" id="UP000198599"/>
    </source>
</evidence>
<accession>A0A1I5D3A7</accession>
<dbReference type="STRING" id="1005928.SAMN04487859_111145"/>
<keyword evidence="1" id="KW-0812">Transmembrane</keyword>
<evidence type="ECO:0008006" key="4">
    <source>
        <dbReference type="Google" id="ProtNLM"/>
    </source>
</evidence>
<keyword evidence="1" id="KW-1133">Transmembrane helix</keyword>
<proteinExistence type="predicted"/>
<dbReference type="Proteomes" id="UP000198599">
    <property type="component" value="Unassembled WGS sequence"/>
</dbReference>
<keyword evidence="3" id="KW-1185">Reference proteome</keyword>
<dbReference type="AlphaFoldDB" id="A0A1I5D3A7"/>
<evidence type="ECO:0000313" key="2">
    <source>
        <dbReference type="EMBL" id="SFN93586.1"/>
    </source>
</evidence>
<feature type="transmembrane region" description="Helical" evidence="1">
    <location>
        <begin position="6"/>
        <end position="26"/>
    </location>
</feature>
<reference evidence="3" key="1">
    <citation type="submission" date="2016-10" db="EMBL/GenBank/DDBJ databases">
        <authorList>
            <person name="Varghese N."/>
            <person name="Submissions S."/>
        </authorList>
    </citation>
    <scope>NUCLEOTIDE SEQUENCE [LARGE SCALE GENOMIC DNA]</scope>
    <source>
        <strain evidence="3">DSM 28463</strain>
    </source>
</reference>
<organism evidence="2 3">
    <name type="scientific">Roseovarius lutimaris</name>
    <dbReference type="NCBI Taxonomy" id="1005928"/>
    <lineage>
        <taxon>Bacteria</taxon>
        <taxon>Pseudomonadati</taxon>
        <taxon>Pseudomonadota</taxon>
        <taxon>Alphaproteobacteria</taxon>
        <taxon>Rhodobacterales</taxon>
        <taxon>Roseobacteraceae</taxon>
        <taxon>Roseovarius</taxon>
    </lineage>
</organism>
<gene>
    <name evidence="2" type="ORF">SAMN04487859_111145</name>
</gene>
<keyword evidence="1" id="KW-0472">Membrane</keyword>
<protein>
    <recommendedName>
        <fullName evidence="4">50S ribosomal protein L35</fullName>
    </recommendedName>
</protein>
<feature type="transmembrane region" description="Helical" evidence="1">
    <location>
        <begin position="33"/>
        <end position="50"/>
    </location>
</feature>